<organism evidence="2 3">
    <name type="scientific">Funneliformis mosseae</name>
    <name type="common">Endomycorrhizal fungus</name>
    <name type="synonym">Glomus mosseae</name>
    <dbReference type="NCBI Taxonomy" id="27381"/>
    <lineage>
        <taxon>Eukaryota</taxon>
        <taxon>Fungi</taxon>
        <taxon>Fungi incertae sedis</taxon>
        <taxon>Mucoromycota</taxon>
        <taxon>Glomeromycotina</taxon>
        <taxon>Glomeromycetes</taxon>
        <taxon>Glomerales</taxon>
        <taxon>Glomeraceae</taxon>
        <taxon>Funneliformis</taxon>
    </lineage>
</organism>
<sequence length="83" mass="9535">MSRKHFIGGEQEEEGQGATKHVRNKLNMPPNPVPVNPKNFNLHLETVDQDTKSVKMCMGTEPLRKCKTYTIYIREQWVPVPVS</sequence>
<proteinExistence type="predicted"/>
<evidence type="ECO:0000313" key="3">
    <source>
        <dbReference type="Proteomes" id="UP000789375"/>
    </source>
</evidence>
<name>A0A9N9FGP0_FUNMO</name>
<evidence type="ECO:0000313" key="2">
    <source>
        <dbReference type="EMBL" id="CAG8531813.1"/>
    </source>
</evidence>
<gene>
    <name evidence="2" type="ORF">FMOSSE_LOCUS5546</name>
</gene>
<keyword evidence="3" id="KW-1185">Reference proteome</keyword>
<evidence type="ECO:0000256" key="1">
    <source>
        <dbReference type="SAM" id="MobiDB-lite"/>
    </source>
</evidence>
<dbReference type="EMBL" id="CAJVPP010001063">
    <property type="protein sequence ID" value="CAG8531813.1"/>
    <property type="molecule type" value="Genomic_DNA"/>
</dbReference>
<dbReference type="Proteomes" id="UP000789375">
    <property type="component" value="Unassembled WGS sequence"/>
</dbReference>
<accession>A0A9N9FGP0</accession>
<protein>
    <submittedName>
        <fullName evidence="2">2371_t:CDS:1</fullName>
    </submittedName>
</protein>
<reference evidence="2" key="1">
    <citation type="submission" date="2021-06" db="EMBL/GenBank/DDBJ databases">
        <authorList>
            <person name="Kallberg Y."/>
            <person name="Tangrot J."/>
            <person name="Rosling A."/>
        </authorList>
    </citation>
    <scope>NUCLEOTIDE SEQUENCE</scope>
    <source>
        <strain evidence="2">87-6 pot B 2015</strain>
    </source>
</reference>
<dbReference type="AlphaFoldDB" id="A0A9N9FGP0"/>
<comment type="caution">
    <text evidence="2">The sequence shown here is derived from an EMBL/GenBank/DDBJ whole genome shotgun (WGS) entry which is preliminary data.</text>
</comment>
<feature type="region of interest" description="Disordered" evidence="1">
    <location>
        <begin position="1"/>
        <end position="39"/>
    </location>
</feature>